<protein>
    <submittedName>
        <fullName evidence="2">DUF4365 domain-containing protein</fullName>
    </submittedName>
</protein>
<proteinExistence type="predicted"/>
<sequence length="464" mass="55131">MSKTVLPTHIIGERGVNVFADYCNRHQPYILWREETKNDFGVDGEVELTEITIEGKIKPTSQILKVQIKSTQNDKSYMASENEDSFSFYASEDDIEYWKNYRQYGYQVLLVIFDGREGHDFLYCKQVTDIDAALATKKKKTKSQPILFSKTENRLIIGQNDFVTRFQSSFKNRINYSSKETLDTNMWPFRSRPPWIYTYPTHYKTKKDIFTKIAQNEAPYFVIKNSVIYTFIPIEKDFKSFFEHVVSEGKKRSEHRFQDVLESVVLRNYYVELLNEYIRDFMRKRGLFYQKEYRKYYFFLKDDQTEYKVPYRTRKIDKETEKSVVTYHQYGKDAFFRHWAIEAKPLFIEDKIFLVVSHKYLFTSDRKTPLKPEKITKYTNYLNARTFNNGVLDLLHFWWYHLSKGSHEVIVFDGTTLNQTSITIGKSINFEVKFGIPLDGEKLFKRKKNISSAPSSSIQSSLFD</sequence>
<comment type="caution">
    <text evidence="2">The sequence shown here is derived from an EMBL/GenBank/DDBJ whole genome shotgun (WGS) entry which is preliminary data.</text>
</comment>
<dbReference type="EMBL" id="JASJOS010000031">
    <property type="protein sequence ID" value="MDJ1486215.1"/>
    <property type="molecule type" value="Genomic_DNA"/>
</dbReference>
<dbReference type="AlphaFoldDB" id="A0AAE3QZ65"/>
<evidence type="ECO:0000313" key="2">
    <source>
        <dbReference type="EMBL" id="MDJ1486215.1"/>
    </source>
</evidence>
<feature type="domain" description="DUF4365" evidence="1">
    <location>
        <begin position="28"/>
        <end position="152"/>
    </location>
</feature>
<dbReference type="Proteomes" id="UP001241110">
    <property type="component" value="Unassembled WGS sequence"/>
</dbReference>
<evidence type="ECO:0000313" key="3">
    <source>
        <dbReference type="Proteomes" id="UP001241110"/>
    </source>
</evidence>
<reference evidence="2" key="1">
    <citation type="submission" date="2023-05" db="EMBL/GenBank/DDBJ databases">
        <authorList>
            <person name="Zhang X."/>
        </authorList>
    </citation>
    <scope>NUCLEOTIDE SEQUENCE</scope>
    <source>
        <strain evidence="2">YF14B1</strain>
    </source>
</reference>
<name>A0AAE3QZ65_9BACT</name>
<evidence type="ECO:0000259" key="1">
    <source>
        <dbReference type="Pfam" id="PF14280"/>
    </source>
</evidence>
<dbReference type="InterPro" id="IPR025375">
    <property type="entry name" value="DUF4365"/>
</dbReference>
<dbReference type="Pfam" id="PF14280">
    <property type="entry name" value="DUF4365"/>
    <property type="match status" value="1"/>
</dbReference>
<gene>
    <name evidence="2" type="ORF">QNI16_37375</name>
</gene>
<organism evidence="2 3">
    <name type="scientific">Xanthocytophaga flava</name>
    <dbReference type="NCBI Taxonomy" id="3048013"/>
    <lineage>
        <taxon>Bacteria</taxon>
        <taxon>Pseudomonadati</taxon>
        <taxon>Bacteroidota</taxon>
        <taxon>Cytophagia</taxon>
        <taxon>Cytophagales</taxon>
        <taxon>Rhodocytophagaceae</taxon>
        <taxon>Xanthocytophaga</taxon>
    </lineage>
</organism>
<accession>A0AAE3QZ65</accession>
<dbReference type="RefSeq" id="WP_313989643.1">
    <property type="nucleotide sequence ID" value="NZ_JASJOS010000031.1"/>
</dbReference>